<dbReference type="AlphaFoldDB" id="A0ABD0XYA8"/>
<reference evidence="1 2" key="1">
    <citation type="submission" date="2024-07" db="EMBL/GenBank/DDBJ databases">
        <title>Chromosome-level genome assembly of the water stick insect Ranatra chinensis (Heteroptera: Nepidae).</title>
        <authorList>
            <person name="Liu X."/>
        </authorList>
    </citation>
    <scope>NUCLEOTIDE SEQUENCE [LARGE SCALE GENOMIC DNA]</scope>
    <source>
        <strain evidence="1">Cailab_2021Rc</strain>
        <tissue evidence="1">Muscle</tissue>
    </source>
</reference>
<proteinExistence type="predicted"/>
<name>A0ABD0XYA8_9HEMI</name>
<keyword evidence="2" id="KW-1185">Reference proteome</keyword>
<organism evidence="1 2">
    <name type="scientific">Ranatra chinensis</name>
    <dbReference type="NCBI Taxonomy" id="642074"/>
    <lineage>
        <taxon>Eukaryota</taxon>
        <taxon>Metazoa</taxon>
        <taxon>Ecdysozoa</taxon>
        <taxon>Arthropoda</taxon>
        <taxon>Hexapoda</taxon>
        <taxon>Insecta</taxon>
        <taxon>Pterygota</taxon>
        <taxon>Neoptera</taxon>
        <taxon>Paraneoptera</taxon>
        <taxon>Hemiptera</taxon>
        <taxon>Heteroptera</taxon>
        <taxon>Panheteroptera</taxon>
        <taxon>Nepomorpha</taxon>
        <taxon>Nepidae</taxon>
        <taxon>Ranatrinae</taxon>
        <taxon>Ranatra</taxon>
    </lineage>
</organism>
<evidence type="ECO:0000313" key="2">
    <source>
        <dbReference type="Proteomes" id="UP001558652"/>
    </source>
</evidence>
<sequence length="507" mass="56612">MEPSTSRRATSRTREFSSRYRIGGCAFLYYTVTEDETQENHGLCFLGRERNSPDTYFASYDKNPRDRSDAVMTGEEERDYGEDEDYVLATAGSARAPVDSSSSGSLAGPWSVLAAPLIAVLSARFAILSVGVEFTAHATTVREVCSDLKANAEDGVFVRNNEFRVGTIILTEIFLVGPSRFRLIAIGVGFAIRRTQRGETNSEQETTDNGKHTLPCTSGTLLYNAMWWVGPRAVTWSQLGRLPPWGPVSPPMSRLPQIGAPGVVLIKVSINKHELKCAQCPCTLSSRVVFSANFTSHSVTYVHTEFLTVFHHSPAALFQLHLRSTSLGPPYGHHTTVGQWSSGFTFCFPGIFSWDWLHEDEGNCTCGVPETVRHVLLKVWEFPGGLELDKMVGKERYEHFVLLATQILERVELEEWTDRLQSGTAAGSSPEYPKSNELLRPHTVCALCMGYRYLPALLPDICADFHKTRFSDHGQVKETLKKWLSAVERSVPRLNKCIEVDVDRFME</sequence>
<evidence type="ECO:0000313" key="1">
    <source>
        <dbReference type="EMBL" id="KAL1115887.1"/>
    </source>
</evidence>
<accession>A0ABD0XYA8</accession>
<protein>
    <submittedName>
        <fullName evidence="1">Uncharacterized protein</fullName>
    </submittedName>
</protein>
<comment type="caution">
    <text evidence="1">The sequence shown here is derived from an EMBL/GenBank/DDBJ whole genome shotgun (WGS) entry which is preliminary data.</text>
</comment>
<gene>
    <name evidence="1" type="ORF">AAG570_006176</name>
</gene>
<dbReference type="Proteomes" id="UP001558652">
    <property type="component" value="Unassembled WGS sequence"/>
</dbReference>
<dbReference type="EMBL" id="JBFDAA010000019">
    <property type="protein sequence ID" value="KAL1115887.1"/>
    <property type="molecule type" value="Genomic_DNA"/>
</dbReference>